<gene>
    <name evidence="2" type="primary">SZT2_5</name>
    <name evidence="2" type="ORF">CHARACLAT_031500</name>
</gene>
<sequence length="136" mass="15031">PVPKHLHTAGNNGRYSTIQCRISHSALTSLLKDCSSFVLVEGYSYVKLIYSSLDQIPTSFYLVRLISKAPCMVLRLGFPIGTPANVRNKVPYPETLLIAPRASSSQQLLQILEKKRGNHGAEPGSMFLHAGRLPKR</sequence>
<organism evidence="2 3">
    <name type="scientific">Characodon lateralis</name>
    <dbReference type="NCBI Taxonomy" id="208331"/>
    <lineage>
        <taxon>Eukaryota</taxon>
        <taxon>Metazoa</taxon>
        <taxon>Chordata</taxon>
        <taxon>Craniata</taxon>
        <taxon>Vertebrata</taxon>
        <taxon>Euteleostomi</taxon>
        <taxon>Actinopterygii</taxon>
        <taxon>Neopterygii</taxon>
        <taxon>Teleostei</taxon>
        <taxon>Neoteleostei</taxon>
        <taxon>Acanthomorphata</taxon>
        <taxon>Ovalentaria</taxon>
        <taxon>Atherinomorphae</taxon>
        <taxon>Cyprinodontiformes</taxon>
        <taxon>Goodeidae</taxon>
        <taxon>Characodon</taxon>
    </lineage>
</organism>
<name>A0ABU7E549_9TELE</name>
<dbReference type="InterPro" id="IPR033228">
    <property type="entry name" value="SZT2"/>
</dbReference>
<dbReference type="PANTHER" id="PTHR14918">
    <property type="entry name" value="KICSTOR COMPLEX PROTEIN SZT2"/>
    <property type="match status" value="1"/>
</dbReference>
<accession>A0ABU7E549</accession>
<proteinExistence type="predicted"/>
<comment type="caution">
    <text evidence="2">The sequence shown here is derived from an EMBL/GenBank/DDBJ whole genome shotgun (WGS) entry which is preliminary data.</text>
</comment>
<dbReference type="EMBL" id="JAHUTJ010046103">
    <property type="protein sequence ID" value="MED6282387.1"/>
    <property type="molecule type" value="Genomic_DNA"/>
</dbReference>
<evidence type="ECO:0000313" key="3">
    <source>
        <dbReference type="Proteomes" id="UP001352852"/>
    </source>
</evidence>
<feature type="region of interest" description="Disordered" evidence="1">
    <location>
        <begin position="117"/>
        <end position="136"/>
    </location>
</feature>
<keyword evidence="3" id="KW-1185">Reference proteome</keyword>
<evidence type="ECO:0000256" key="1">
    <source>
        <dbReference type="SAM" id="MobiDB-lite"/>
    </source>
</evidence>
<dbReference type="PANTHER" id="PTHR14918:SF3">
    <property type="entry name" value="KICSTOR COMPLEX PROTEIN SZT2"/>
    <property type="match status" value="1"/>
</dbReference>
<feature type="non-terminal residue" evidence="2">
    <location>
        <position position="1"/>
    </location>
</feature>
<reference evidence="2 3" key="1">
    <citation type="submission" date="2021-06" db="EMBL/GenBank/DDBJ databases">
        <authorList>
            <person name="Palmer J.M."/>
        </authorList>
    </citation>
    <scope>NUCLEOTIDE SEQUENCE [LARGE SCALE GENOMIC DNA]</scope>
    <source>
        <strain evidence="2 3">CL_MEX2019</strain>
        <tissue evidence="2">Muscle</tissue>
    </source>
</reference>
<protein>
    <submittedName>
        <fullName evidence="2">KICSTOR complex protein szt2</fullName>
    </submittedName>
</protein>
<dbReference type="Proteomes" id="UP001352852">
    <property type="component" value="Unassembled WGS sequence"/>
</dbReference>
<evidence type="ECO:0000313" key="2">
    <source>
        <dbReference type="EMBL" id="MED6282387.1"/>
    </source>
</evidence>